<feature type="transmembrane region" description="Helical" evidence="1">
    <location>
        <begin position="71"/>
        <end position="100"/>
    </location>
</feature>
<reference evidence="2 3" key="1">
    <citation type="submission" date="2020-08" db="EMBL/GenBank/DDBJ databases">
        <title>Sequencing the genomes of 1000 actinobacteria strains.</title>
        <authorList>
            <person name="Klenk H.-P."/>
        </authorList>
    </citation>
    <scope>NUCLEOTIDE SEQUENCE [LARGE SCALE GENOMIC DNA]</scope>
    <source>
        <strain evidence="2 3">DSM 45362</strain>
    </source>
</reference>
<evidence type="ECO:0000256" key="1">
    <source>
        <dbReference type="SAM" id="Phobius"/>
    </source>
</evidence>
<organism evidence="2 3">
    <name type="scientific">Allocatelliglobosispora scoriae</name>
    <dbReference type="NCBI Taxonomy" id="643052"/>
    <lineage>
        <taxon>Bacteria</taxon>
        <taxon>Bacillati</taxon>
        <taxon>Actinomycetota</taxon>
        <taxon>Actinomycetes</taxon>
        <taxon>Micromonosporales</taxon>
        <taxon>Micromonosporaceae</taxon>
        <taxon>Allocatelliglobosispora</taxon>
    </lineage>
</organism>
<feature type="transmembrane region" description="Helical" evidence="1">
    <location>
        <begin position="112"/>
        <end position="140"/>
    </location>
</feature>
<dbReference type="RefSeq" id="WP_184845365.1">
    <property type="nucleotide sequence ID" value="NZ_JACHMN010000003.1"/>
</dbReference>
<keyword evidence="1" id="KW-0472">Membrane</keyword>
<name>A0A841C1N9_9ACTN</name>
<evidence type="ECO:0000313" key="3">
    <source>
        <dbReference type="Proteomes" id="UP000587527"/>
    </source>
</evidence>
<proteinExistence type="predicted"/>
<accession>A0A841C1N9</accession>
<protein>
    <submittedName>
        <fullName evidence="2">Uncharacterized protein</fullName>
    </submittedName>
</protein>
<feature type="transmembrane region" description="Helical" evidence="1">
    <location>
        <begin position="23"/>
        <end position="51"/>
    </location>
</feature>
<keyword evidence="3" id="KW-1185">Reference proteome</keyword>
<sequence length="141" mass="14924">MTTTAPLAMASPRRAPGSVLTRLHLVVAGAYAACLAIALGRAASLSGFLYLPHQGDEYTGSADIWPGAAYLVWWVLILTIGLAPVFAFVAAIVSVVRLATPRMRAEPARWRTLLATTVLSVLVFAAALTPPVATILVWLLD</sequence>
<dbReference type="Proteomes" id="UP000587527">
    <property type="component" value="Unassembled WGS sequence"/>
</dbReference>
<comment type="caution">
    <text evidence="2">The sequence shown here is derived from an EMBL/GenBank/DDBJ whole genome shotgun (WGS) entry which is preliminary data.</text>
</comment>
<evidence type="ECO:0000313" key="2">
    <source>
        <dbReference type="EMBL" id="MBB5873786.1"/>
    </source>
</evidence>
<keyword evidence="1" id="KW-1133">Transmembrane helix</keyword>
<dbReference type="AlphaFoldDB" id="A0A841C1N9"/>
<gene>
    <name evidence="2" type="ORF">F4553_007220</name>
</gene>
<keyword evidence="1" id="KW-0812">Transmembrane</keyword>
<dbReference type="EMBL" id="JACHMN010000003">
    <property type="protein sequence ID" value="MBB5873786.1"/>
    <property type="molecule type" value="Genomic_DNA"/>
</dbReference>